<evidence type="ECO:0000313" key="3">
    <source>
        <dbReference type="Proteomes" id="UP001202961"/>
    </source>
</evidence>
<reference evidence="2 3" key="1">
    <citation type="journal article" date="2022" name="Syst. Appl. Microbiol.">
        <title>Rhodopirellula aestuarii sp. nov., a novel member of the genus Rhodopirellula isolated from brackish sediments collected in the Tagus River estuary, Portugal.</title>
        <authorList>
            <person name="Vitorino I.R."/>
            <person name="Klimek D."/>
            <person name="Calusinska M."/>
            <person name="Lobo-da-Cunha A."/>
            <person name="Vasconcelos V."/>
            <person name="Lage O.M."/>
        </authorList>
    </citation>
    <scope>NUCLEOTIDE SEQUENCE [LARGE SCALE GENOMIC DNA]</scope>
    <source>
        <strain evidence="2 3">ICT_H3.1</strain>
    </source>
</reference>
<organism evidence="2 3">
    <name type="scientific">Aporhodopirellula aestuarii</name>
    <dbReference type="NCBI Taxonomy" id="2950107"/>
    <lineage>
        <taxon>Bacteria</taxon>
        <taxon>Pseudomonadati</taxon>
        <taxon>Planctomycetota</taxon>
        <taxon>Planctomycetia</taxon>
        <taxon>Pirellulales</taxon>
        <taxon>Pirellulaceae</taxon>
        <taxon>Aporhodopirellula</taxon>
    </lineage>
</organism>
<dbReference type="Proteomes" id="UP001202961">
    <property type="component" value="Unassembled WGS sequence"/>
</dbReference>
<feature type="transmembrane region" description="Helical" evidence="1">
    <location>
        <begin position="307"/>
        <end position="329"/>
    </location>
</feature>
<evidence type="ECO:0000256" key="1">
    <source>
        <dbReference type="SAM" id="Phobius"/>
    </source>
</evidence>
<keyword evidence="1" id="KW-0812">Transmembrane</keyword>
<dbReference type="RefSeq" id="WP_250929425.1">
    <property type="nucleotide sequence ID" value="NZ_JAMQBK010000038.1"/>
</dbReference>
<dbReference type="EMBL" id="JAMQBK010000038">
    <property type="protein sequence ID" value="MCM2371792.1"/>
    <property type="molecule type" value="Genomic_DNA"/>
</dbReference>
<proteinExistence type="predicted"/>
<accession>A0ABT0U4P9</accession>
<name>A0ABT0U4P9_9BACT</name>
<protein>
    <submittedName>
        <fullName evidence="2">Uncharacterized protein</fullName>
    </submittedName>
</protein>
<keyword evidence="1" id="KW-1133">Transmembrane helix</keyword>
<keyword evidence="1" id="KW-0472">Membrane</keyword>
<evidence type="ECO:0000313" key="2">
    <source>
        <dbReference type="EMBL" id="MCM2371792.1"/>
    </source>
</evidence>
<keyword evidence="3" id="KW-1185">Reference proteome</keyword>
<feature type="transmembrane region" description="Helical" evidence="1">
    <location>
        <begin position="335"/>
        <end position="354"/>
    </location>
</feature>
<comment type="caution">
    <text evidence="2">The sequence shown here is derived from an EMBL/GenBank/DDBJ whole genome shotgun (WGS) entry which is preliminary data.</text>
</comment>
<gene>
    <name evidence="2" type="ORF">NB063_14365</name>
</gene>
<sequence length="425" mass="47114">MSEPAVFVVIRDQQRRYFYDRWANVFLYRNLIWGPDDLDEWLETEEAYDEWDGEVCGVAVIDHDRRQLVWDGDPDELNVPRVVNVLHELMQTSWRGYEVQIAARGATDVAIVAGVHGGDVGLIEEADPIADRAETVREAAGIYDHDGDDDLDDVEGDEFDEDTPRAWVTLINEEGVVRHRHLNEISQDLLKGKKDAFHQLIALNSGDVPAEAVVTEGIWFDFGRKEIGYWGCLSGRSAYAQLRRGWSGWKVDWADGGYSDQCQVSGPSGIPMSDAEALASLTPQILSTKRIDLESVMGMLGGQVKKVAVRATGCVTVVLCIPVLLFGLIAGKMQAALITILIVVVAVALVFKLIERKFKRKFNESPIGLHAKGKDDEGLRAPVAGPLDPAERRDRLERLLAAAGMPALSEIEKHIDSDDAMKELL</sequence>